<dbReference type="OMA" id="NMIEITH"/>
<gene>
    <name evidence="3" type="ORF">EAI_07138</name>
</gene>
<dbReference type="Pfam" id="PF13842">
    <property type="entry name" value="zf-Tnp_2"/>
    <property type="match status" value="1"/>
</dbReference>
<dbReference type="FunCoup" id="E2C5Z9">
    <property type="interactions" value="53"/>
</dbReference>
<dbReference type="PANTHER" id="PTHR46599">
    <property type="entry name" value="PIGGYBAC TRANSPOSABLE ELEMENT-DERIVED PROTEIN 4"/>
    <property type="match status" value="1"/>
</dbReference>
<dbReference type="Proteomes" id="UP000008237">
    <property type="component" value="Unassembled WGS sequence"/>
</dbReference>
<dbReference type="Pfam" id="PF13843">
    <property type="entry name" value="DDE_Tnp_1_7"/>
    <property type="match status" value="1"/>
</dbReference>
<feature type="non-terminal residue" evidence="3">
    <location>
        <position position="446"/>
    </location>
</feature>
<proteinExistence type="predicted"/>
<sequence length="446" mass="52607">FVELFLGDDLMKLFVRETNRYHEQQQNDFEANKNKKWTDTDIDEMKKFFALIILMGLVKKTEKNEYWSTDPLICTPIFGKVMTRHRFRQIWRYWHFSNNKNCRDRLDKVKPVTTYFQNKFQTIYKPVKELSLNGVVIPWRERLSFRTYNPDKIMKYGILVHMLCEARSGYICNFEIHCAQGIKLQETIISVLSPYLYLWHEVYTDDYYNSVALAEELLKKETNVCGTLSKNRGVPQCLKDINLNKSSTEFRRKGNILVQAFQTKKKLLYMISTMHAANMIEITHPKTKKTVRKPTCIVEYDKYMKGVDCADQYLSYYSILLKTKKWTKKVVLYFINAALFNAYQVYVKSSGNHIQFKRFLLGVANSWLNTTTETEESESVNRLCPEMRQHKIVRIIGKGRIKNPRRPCRVCTASKKRSSTSFMCSSCNVPLHAGECFEKYHTKSKY</sequence>
<dbReference type="InterPro" id="IPR032718">
    <property type="entry name" value="PGBD4_Znf_C"/>
</dbReference>
<evidence type="ECO:0000313" key="3">
    <source>
        <dbReference type="EMBL" id="EFN76604.1"/>
    </source>
</evidence>
<keyword evidence="4" id="KW-1185">Reference proteome</keyword>
<dbReference type="OrthoDB" id="8194810at2759"/>
<feature type="non-terminal residue" evidence="3">
    <location>
        <position position="1"/>
    </location>
</feature>
<dbReference type="InterPro" id="IPR029526">
    <property type="entry name" value="PGBD"/>
</dbReference>
<dbReference type="InParanoid" id="E2C5Z9"/>
<dbReference type="AlphaFoldDB" id="E2C5Z9"/>
<feature type="domain" description="PiggyBac transposable element-derived protein" evidence="2">
    <location>
        <begin position="3"/>
        <end position="343"/>
    </location>
</feature>
<reference evidence="3 4" key="1">
    <citation type="journal article" date="2010" name="Science">
        <title>Genomic comparison of the ants Camponotus floridanus and Harpegnathos saltator.</title>
        <authorList>
            <person name="Bonasio R."/>
            <person name="Zhang G."/>
            <person name="Ye C."/>
            <person name="Mutti N.S."/>
            <person name="Fang X."/>
            <person name="Qin N."/>
            <person name="Donahue G."/>
            <person name="Yang P."/>
            <person name="Li Q."/>
            <person name="Li C."/>
            <person name="Zhang P."/>
            <person name="Huang Z."/>
            <person name="Berger S.L."/>
            <person name="Reinberg D."/>
            <person name="Wang J."/>
            <person name="Liebig J."/>
        </authorList>
    </citation>
    <scope>NUCLEOTIDE SEQUENCE [LARGE SCALE GENOMIC DNA]</scope>
    <source>
        <strain evidence="3 4">R22 G/1</strain>
    </source>
</reference>
<dbReference type="STRING" id="610380.E2C5Z9"/>
<dbReference type="PANTHER" id="PTHR46599:SF3">
    <property type="entry name" value="PIGGYBAC TRANSPOSABLE ELEMENT-DERIVED PROTEIN 4"/>
    <property type="match status" value="1"/>
</dbReference>
<name>E2C5Z9_HARSA</name>
<accession>E2C5Z9</accession>
<evidence type="ECO:0000259" key="1">
    <source>
        <dbReference type="Pfam" id="PF13842"/>
    </source>
</evidence>
<feature type="domain" description="PiggyBac transposable element-derived protein 4 C-terminal zinc-finger" evidence="1">
    <location>
        <begin position="402"/>
        <end position="441"/>
    </location>
</feature>
<dbReference type="EMBL" id="GL452895">
    <property type="protein sequence ID" value="EFN76604.1"/>
    <property type="molecule type" value="Genomic_DNA"/>
</dbReference>
<evidence type="ECO:0000259" key="2">
    <source>
        <dbReference type="Pfam" id="PF13843"/>
    </source>
</evidence>
<protein>
    <submittedName>
        <fullName evidence="3">PiggyBac transposable element-derived protein 4</fullName>
    </submittedName>
</protein>
<organism evidence="4">
    <name type="scientific">Harpegnathos saltator</name>
    <name type="common">Jerdon's jumping ant</name>
    <dbReference type="NCBI Taxonomy" id="610380"/>
    <lineage>
        <taxon>Eukaryota</taxon>
        <taxon>Metazoa</taxon>
        <taxon>Ecdysozoa</taxon>
        <taxon>Arthropoda</taxon>
        <taxon>Hexapoda</taxon>
        <taxon>Insecta</taxon>
        <taxon>Pterygota</taxon>
        <taxon>Neoptera</taxon>
        <taxon>Endopterygota</taxon>
        <taxon>Hymenoptera</taxon>
        <taxon>Apocrita</taxon>
        <taxon>Aculeata</taxon>
        <taxon>Formicoidea</taxon>
        <taxon>Formicidae</taxon>
        <taxon>Ponerinae</taxon>
        <taxon>Ponerini</taxon>
        <taxon>Harpegnathos</taxon>
    </lineage>
</organism>
<evidence type="ECO:0000313" key="4">
    <source>
        <dbReference type="Proteomes" id="UP000008237"/>
    </source>
</evidence>